<dbReference type="Proteomes" id="UP000051521">
    <property type="component" value="Unassembled WGS sequence"/>
</dbReference>
<organism evidence="2 4">
    <name type="scientific">Lactobacillus gigeriorum DSM 23908 = CRBIP 24.85</name>
    <dbReference type="NCBI Taxonomy" id="1423751"/>
    <lineage>
        <taxon>Bacteria</taxon>
        <taxon>Bacillati</taxon>
        <taxon>Bacillota</taxon>
        <taxon>Bacilli</taxon>
        <taxon>Lactobacillales</taxon>
        <taxon>Lactobacillaceae</taxon>
        <taxon>Lactobacillus</taxon>
    </lineage>
</organism>
<dbReference type="InterPro" id="IPR011990">
    <property type="entry name" value="TPR-like_helical_dom_sf"/>
</dbReference>
<protein>
    <submittedName>
        <fullName evidence="2">Transcriptional regulator</fullName>
    </submittedName>
</protein>
<dbReference type="NCBIfam" id="TIGR01716">
    <property type="entry name" value="RGG_Cterm"/>
    <property type="match status" value="1"/>
</dbReference>
<gene>
    <name evidence="2" type="ORF">BN52_04560</name>
    <name evidence="3" type="ORF">FC38_GL001429</name>
</gene>
<dbReference type="AlphaFoldDB" id="I7K1D2"/>
<name>I7K1D2_9LACO</name>
<dbReference type="EMBL" id="CAKC01000063">
    <property type="protein sequence ID" value="CCI87395.1"/>
    <property type="molecule type" value="Genomic_DNA"/>
</dbReference>
<keyword evidence="5" id="KW-1185">Reference proteome</keyword>
<dbReference type="InterPro" id="IPR001387">
    <property type="entry name" value="Cro/C1-type_HTH"/>
</dbReference>
<comment type="caution">
    <text evidence="2">The sequence shown here is derived from an EMBL/GenBank/DDBJ whole genome shotgun (WGS) entry which is preliminary data.</text>
</comment>
<dbReference type="Pfam" id="PF21259">
    <property type="entry name" value="Rgg_C"/>
    <property type="match status" value="1"/>
</dbReference>
<feature type="domain" description="HTH cro/C1-type" evidence="1">
    <location>
        <begin position="4"/>
        <end position="57"/>
    </location>
</feature>
<dbReference type="CDD" id="cd00093">
    <property type="entry name" value="HTH_XRE"/>
    <property type="match status" value="1"/>
</dbReference>
<dbReference type="PROSITE" id="PS50943">
    <property type="entry name" value="HTH_CROC1"/>
    <property type="match status" value="1"/>
</dbReference>
<proteinExistence type="predicted"/>
<dbReference type="SUPFAM" id="SSF47413">
    <property type="entry name" value="lambda repressor-like DNA-binding domains"/>
    <property type="match status" value="1"/>
</dbReference>
<evidence type="ECO:0000313" key="2">
    <source>
        <dbReference type="EMBL" id="CCI87395.1"/>
    </source>
</evidence>
<dbReference type="InterPro" id="IPR053163">
    <property type="entry name" value="HTH-type_regulator_Rgg"/>
</dbReference>
<dbReference type="PATRIC" id="fig|1423751.3.peg.1478"/>
<accession>I7K1D2</accession>
<dbReference type="EMBL" id="AYZO01000047">
    <property type="protein sequence ID" value="KRN09415.1"/>
    <property type="molecule type" value="Genomic_DNA"/>
</dbReference>
<sequence length="278" mass="32382">MQLFKKLRKMQKLSLEKISKDICSIPMLSRWENNNGHMDFYTTIKLFERINISAEEYISLAKIDPKDEIALQIEQSLKKRDENALKNTALKLLENFHNKNDLIDLDYASIACALYFRLTHKNIFPIADQNKLNQQLSKITIWSKEYLSLFSNIIPIVSPRIIFQVSSQVIENIDFCRNAGDETLHFACITLLEAVIGLFRLNSYSYARTLLLQLNQISLPDRETQVIIGRQFLNGLIDYHQSQDSSKVTRIIDFLFEIGLKQTGEHYSTIFKELQRQN</sequence>
<reference evidence="3 5" key="2">
    <citation type="journal article" date="2015" name="Genome Announc.">
        <title>Expanding the biotechnology potential of lactobacilli through comparative genomics of 213 strains and associated genera.</title>
        <authorList>
            <person name="Sun Z."/>
            <person name="Harris H.M."/>
            <person name="McCann A."/>
            <person name="Guo C."/>
            <person name="Argimon S."/>
            <person name="Zhang W."/>
            <person name="Yang X."/>
            <person name="Jeffery I.B."/>
            <person name="Cooney J.C."/>
            <person name="Kagawa T.F."/>
            <person name="Liu W."/>
            <person name="Song Y."/>
            <person name="Salvetti E."/>
            <person name="Wrobel A."/>
            <person name="Rasinkangas P."/>
            <person name="Parkhill J."/>
            <person name="Rea M.C."/>
            <person name="O'Sullivan O."/>
            <person name="Ritari J."/>
            <person name="Douillard F.P."/>
            <person name="Paul Ross R."/>
            <person name="Yang R."/>
            <person name="Briner A.E."/>
            <person name="Felis G.E."/>
            <person name="de Vos W.M."/>
            <person name="Barrangou R."/>
            <person name="Klaenhammer T.R."/>
            <person name="Caufield P.W."/>
            <person name="Cui Y."/>
            <person name="Zhang H."/>
            <person name="O'Toole P.W."/>
        </authorList>
    </citation>
    <scope>NUCLEOTIDE SEQUENCE [LARGE SCALE GENOMIC DNA]</scope>
    <source>
        <strain evidence="3 5">DSM 23908</strain>
    </source>
</reference>
<dbReference type="Gene3D" id="1.25.40.10">
    <property type="entry name" value="Tetratricopeptide repeat domain"/>
    <property type="match status" value="1"/>
</dbReference>
<evidence type="ECO:0000259" key="1">
    <source>
        <dbReference type="PROSITE" id="PS50943"/>
    </source>
</evidence>
<dbReference type="InterPro" id="IPR010057">
    <property type="entry name" value="Transcription_activator_Rgg_C"/>
</dbReference>
<dbReference type="SMART" id="SM00530">
    <property type="entry name" value="HTH_XRE"/>
    <property type="match status" value="1"/>
</dbReference>
<dbReference type="OrthoDB" id="2311615at2"/>
<dbReference type="GO" id="GO:0003677">
    <property type="term" value="F:DNA binding"/>
    <property type="evidence" value="ECO:0007669"/>
    <property type="project" value="InterPro"/>
</dbReference>
<reference evidence="2 4" key="1">
    <citation type="submission" date="2012-06" db="EMBL/GenBank/DDBJ databases">
        <title>Draft genome sequence of Lactobacillus gigeriorum CRBIP 24.85T, isolated from chicken crop.</title>
        <authorList>
            <person name="Cousin S."/>
            <person name="Ma L."/>
            <person name="Creno S."/>
            <person name="Clermont D."/>
            <person name="Loux V."/>
            <person name="Bizet C."/>
            <person name="Bouchier C."/>
        </authorList>
    </citation>
    <scope>NUCLEOTIDE SEQUENCE [LARGE SCALE GENOMIC DNA]</scope>
    <source>
        <strain evidence="4">CRBIP 24.85T</strain>
        <strain evidence="2">Type strain: CRBIP 24.85</strain>
    </source>
</reference>
<dbReference type="Proteomes" id="UP000009326">
    <property type="component" value="Unassembled WGS sequence"/>
</dbReference>
<dbReference type="RefSeq" id="WP_008473608.1">
    <property type="nucleotide sequence ID" value="NZ_AYZO01000047.1"/>
</dbReference>
<dbReference type="PANTHER" id="PTHR37038">
    <property type="entry name" value="TRANSCRIPTIONAL REGULATOR-RELATED"/>
    <property type="match status" value="1"/>
</dbReference>
<evidence type="ECO:0000313" key="4">
    <source>
        <dbReference type="Proteomes" id="UP000009326"/>
    </source>
</evidence>
<dbReference type="InterPro" id="IPR010982">
    <property type="entry name" value="Lambda_DNA-bd_dom_sf"/>
</dbReference>
<evidence type="ECO:0000313" key="5">
    <source>
        <dbReference type="Proteomes" id="UP000051521"/>
    </source>
</evidence>
<evidence type="ECO:0000313" key="3">
    <source>
        <dbReference type="EMBL" id="KRN09415.1"/>
    </source>
</evidence>